<evidence type="ECO:0000313" key="3">
    <source>
        <dbReference type="Proteomes" id="UP000601361"/>
    </source>
</evidence>
<accession>A0ABQ1WH64</accession>
<feature type="region of interest" description="Disordered" evidence="1">
    <location>
        <begin position="1"/>
        <end position="79"/>
    </location>
</feature>
<dbReference type="EMBL" id="BMGS01000001">
    <property type="protein sequence ID" value="GGG29289.1"/>
    <property type="molecule type" value="Genomic_DNA"/>
</dbReference>
<evidence type="ECO:0000313" key="2">
    <source>
        <dbReference type="EMBL" id="GGG29289.1"/>
    </source>
</evidence>
<name>A0ABQ1WH64_9BACT</name>
<protein>
    <recommendedName>
        <fullName evidence="4">Lipoprotein</fullName>
    </recommendedName>
</protein>
<reference evidence="3" key="1">
    <citation type="journal article" date="2019" name="Int. J. Syst. Evol. Microbiol.">
        <title>The Global Catalogue of Microorganisms (GCM) 10K type strain sequencing project: providing services to taxonomists for standard genome sequencing and annotation.</title>
        <authorList>
            <consortium name="The Broad Institute Genomics Platform"/>
            <consortium name="The Broad Institute Genome Sequencing Center for Infectious Disease"/>
            <person name="Wu L."/>
            <person name="Ma J."/>
        </authorList>
    </citation>
    <scope>NUCLEOTIDE SEQUENCE [LARGE SCALE GENOMIC DNA]</scope>
    <source>
        <strain evidence="3">CGMCC 1.12990</strain>
    </source>
</reference>
<proteinExistence type="predicted"/>
<comment type="caution">
    <text evidence="2">The sequence shown here is derived from an EMBL/GenBank/DDBJ whole genome shotgun (WGS) entry which is preliminary data.</text>
</comment>
<gene>
    <name evidence="2" type="ORF">GCM10011378_02450</name>
</gene>
<organism evidence="2 3">
    <name type="scientific">Hymenobacter glacieicola</name>
    <dbReference type="NCBI Taxonomy" id="1562124"/>
    <lineage>
        <taxon>Bacteria</taxon>
        <taxon>Pseudomonadati</taxon>
        <taxon>Bacteroidota</taxon>
        <taxon>Cytophagia</taxon>
        <taxon>Cytophagales</taxon>
        <taxon>Hymenobacteraceae</taxon>
        <taxon>Hymenobacter</taxon>
    </lineage>
</organism>
<keyword evidence="3" id="KW-1185">Reference proteome</keyword>
<sequence length="79" mass="8339">MLLTTSLTACDTGDKAGDTNVERGDAKDLGMDTNMPSQNPAADSATSGMNRDTMKVPTGRQVYEDGASRKDRNNDGLAD</sequence>
<evidence type="ECO:0000256" key="1">
    <source>
        <dbReference type="SAM" id="MobiDB-lite"/>
    </source>
</evidence>
<evidence type="ECO:0008006" key="4">
    <source>
        <dbReference type="Google" id="ProtNLM"/>
    </source>
</evidence>
<dbReference type="Proteomes" id="UP000601361">
    <property type="component" value="Unassembled WGS sequence"/>
</dbReference>
<feature type="compositionally biased region" description="Basic and acidic residues" evidence="1">
    <location>
        <begin position="12"/>
        <end position="30"/>
    </location>
</feature>
<feature type="compositionally biased region" description="Basic and acidic residues" evidence="1">
    <location>
        <begin position="62"/>
        <end position="79"/>
    </location>
</feature>
<feature type="compositionally biased region" description="Polar residues" evidence="1">
    <location>
        <begin position="34"/>
        <end position="50"/>
    </location>
</feature>